<evidence type="ECO:0000313" key="6">
    <source>
        <dbReference type="Proteomes" id="UP000030856"/>
    </source>
</evidence>
<reference evidence="5 6" key="1">
    <citation type="journal article" date="2014" name="BMC Genomics">
        <title>The genome of the intracellular bacterium of the coastal bivalve, Solemya velum: a blueprint for thriving in and out of symbiosis.</title>
        <authorList>
            <person name="Dmytrenko O."/>
            <person name="Russell S.L."/>
            <person name="Loo W.T."/>
            <person name="Fontanez K.M."/>
            <person name="Liao L."/>
            <person name="Roeselers G."/>
            <person name="Sharma R."/>
            <person name="Stewart F.J."/>
            <person name="Newton I.L."/>
            <person name="Woyke T."/>
            <person name="Wu D."/>
            <person name="Lang J.M."/>
            <person name="Eisen J.A."/>
            <person name="Cavanaugh C.M."/>
        </authorList>
    </citation>
    <scope>NUCLEOTIDE SEQUENCE [LARGE SCALE GENOMIC DNA]</scope>
    <source>
        <strain evidence="5 6">WH</strain>
    </source>
</reference>
<evidence type="ECO:0000313" key="5">
    <source>
        <dbReference type="EMBL" id="KHF25548.1"/>
    </source>
</evidence>
<dbReference type="PANTHER" id="PTHR44591">
    <property type="entry name" value="STRESS RESPONSE REGULATOR PROTEIN 1"/>
    <property type="match status" value="1"/>
</dbReference>
<dbReference type="Proteomes" id="UP000030856">
    <property type="component" value="Unassembled WGS sequence"/>
</dbReference>
<proteinExistence type="predicted"/>
<gene>
    <name evidence="5" type="ORF">JV46_21870</name>
</gene>
<name>A0A0B0H5R4_SOVGS</name>
<protein>
    <submittedName>
        <fullName evidence="5">Response regulator</fullName>
    </submittedName>
</protein>
<dbReference type="InterPro" id="IPR050595">
    <property type="entry name" value="Bact_response_regulator"/>
</dbReference>
<dbReference type="STRING" id="2340.JV46_21870"/>
<dbReference type="PANTHER" id="PTHR44591:SF14">
    <property type="entry name" value="PROTEIN PILG"/>
    <property type="match status" value="1"/>
</dbReference>
<organism evidence="5 6">
    <name type="scientific">Solemya velum gill symbiont</name>
    <dbReference type="NCBI Taxonomy" id="2340"/>
    <lineage>
        <taxon>Bacteria</taxon>
        <taxon>Pseudomonadati</taxon>
        <taxon>Pseudomonadota</taxon>
        <taxon>Gammaproteobacteria</taxon>
        <taxon>sulfur-oxidizing symbionts</taxon>
    </lineage>
</organism>
<dbReference type="eggNOG" id="COG0745">
    <property type="taxonomic scope" value="Bacteria"/>
</dbReference>
<sequence length="151" mass="16476">MPENSRPAWVGAFKRTEWEAPAVSEQGKQNRTVMLVDDSLTIRRSAELLLTQAGFDVISVADGFDALGAVSDHVPDIILMDINMPRLDGYRACLLLKQNALTCDIPIIMLSGSNSPFDRARGNLAGATSFLTKPFSGDELLREVRTQLPAS</sequence>
<accession>A0A0B0H5R4</accession>
<evidence type="ECO:0000259" key="4">
    <source>
        <dbReference type="PROSITE" id="PS50110"/>
    </source>
</evidence>
<dbReference type="InterPro" id="IPR001789">
    <property type="entry name" value="Sig_transdc_resp-reg_receiver"/>
</dbReference>
<evidence type="ECO:0000256" key="1">
    <source>
        <dbReference type="ARBA" id="ARBA00022553"/>
    </source>
</evidence>
<dbReference type="GO" id="GO:0000160">
    <property type="term" value="P:phosphorelay signal transduction system"/>
    <property type="evidence" value="ECO:0007669"/>
    <property type="project" value="UniProtKB-KW"/>
</dbReference>
<dbReference type="EMBL" id="JRAA01000001">
    <property type="protein sequence ID" value="KHF25548.1"/>
    <property type="molecule type" value="Genomic_DNA"/>
</dbReference>
<dbReference type="Pfam" id="PF00072">
    <property type="entry name" value="Response_reg"/>
    <property type="match status" value="1"/>
</dbReference>
<evidence type="ECO:0000256" key="2">
    <source>
        <dbReference type="ARBA" id="ARBA00023012"/>
    </source>
</evidence>
<dbReference type="SUPFAM" id="SSF52172">
    <property type="entry name" value="CheY-like"/>
    <property type="match status" value="1"/>
</dbReference>
<dbReference type="SMART" id="SM00448">
    <property type="entry name" value="REC"/>
    <property type="match status" value="1"/>
</dbReference>
<feature type="modified residue" description="4-aspartylphosphate" evidence="3">
    <location>
        <position position="81"/>
    </location>
</feature>
<dbReference type="PROSITE" id="PS50110">
    <property type="entry name" value="RESPONSE_REGULATORY"/>
    <property type="match status" value="1"/>
</dbReference>
<dbReference type="InterPro" id="IPR011006">
    <property type="entry name" value="CheY-like_superfamily"/>
</dbReference>
<keyword evidence="2" id="KW-0902">Two-component regulatory system</keyword>
<keyword evidence="6" id="KW-1185">Reference proteome</keyword>
<feature type="domain" description="Response regulatory" evidence="4">
    <location>
        <begin position="32"/>
        <end position="148"/>
    </location>
</feature>
<comment type="caution">
    <text evidence="5">The sequence shown here is derived from an EMBL/GenBank/DDBJ whole genome shotgun (WGS) entry which is preliminary data.</text>
</comment>
<dbReference type="Gene3D" id="3.40.50.2300">
    <property type="match status" value="1"/>
</dbReference>
<evidence type="ECO:0000256" key="3">
    <source>
        <dbReference type="PROSITE-ProRule" id="PRU00169"/>
    </source>
</evidence>
<dbReference type="AlphaFoldDB" id="A0A0B0H5R4"/>
<keyword evidence="1 3" id="KW-0597">Phosphoprotein</keyword>